<reference evidence="2" key="1">
    <citation type="submission" date="2020-11" db="EMBL/GenBank/DDBJ databases">
        <authorList>
            <person name="Tran Van P."/>
        </authorList>
    </citation>
    <scope>NUCLEOTIDE SEQUENCE</scope>
</reference>
<accession>A0A7R9MHE1</accession>
<feature type="non-terminal residue" evidence="2">
    <location>
        <position position="215"/>
    </location>
</feature>
<dbReference type="InterPro" id="IPR029030">
    <property type="entry name" value="Caspase-like_dom_sf"/>
</dbReference>
<dbReference type="SUPFAM" id="SSF52129">
    <property type="entry name" value="Caspase-like"/>
    <property type="match status" value="1"/>
</dbReference>
<dbReference type="GO" id="GO:0004197">
    <property type="term" value="F:cysteine-type endopeptidase activity"/>
    <property type="evidence" value="ECO:0007669"/>
    <property type="project" value="InterPro"/>
</dbReference>
<gene>
    <name evidence="2" type="ORF">ONB1V03_LOCUS15687</name>
</gene>
<dbReference type="OrthoDB" id="6097640at2759"/>
<protein>
    <recommendedName>
        <fullName evidence="1">Caspase family p20 domain-containing protein</fullName>
    </recommendedName>
</protein>
<evidence type="ECO:0000259" key="1">
    <source>
        <dbReference type="PROSITE" id="PS50208"/>
    </source>
</evidence>
<dbReference type="Proteomes" id="UP000728032">
    <property type="component" value="Unassembled WGS sequence"/>
</dbReference>
<name>A0A7R9MHE1_9ACAR</name>
<dbReference type="InterPro" id="IPR001309">
    <property type="entry name" value="Pept_C14_p20"/>
</dbReference>
<keyword evidence="3" id="KW-1185">Reference proteome</keyword>
<dbReference type="InterPro" id="IPR011600">
    <property type="entry name" value="Pept_C14_caspase"/>
</dbReference>
<dbReference type="EMBL" id="CAJPVJ010016505">
    <property type="protein sequence ID" value="CAG2176253.1"/>
    <property type="molecule type" value="Genomic_DNA"/>
</dbReference>
<dbReference type="GO" id="GO:0043067">
    <property type="term" value="P:regulation of programmed cell death"/>
    <property type="evidence" value="ECO:0007669"/>
    <property type="project" value="UniProtKB-ARBA"/>
</dbReference>
<dbReference type="PANTHER" id="PTHR48169:SF1">
    <property type="entry name" value="ASTROCYTIC PHOSPHOPROTEIN PEA-15"/>
    <property type="match status" value="1"/>
</dbReference>
<evidence type="ECO:0000313" key="3">
    <source>
        <dbReference type="Proteomes" id="UP000728032"/>
    </source>
</evidence>
<dbReference type="EMBL" id="OC931330">
    <property type="protein sequence ID" value="CAD7659091.1"/>
    <property type="molecule type" value="Genomic_DNA"/>
</dbReference>
<proteinExistence type="predicted"/>
<feature type="domain" description="Caspase family p20" evidence="1">
    <location>
        <begin position="149"/>
        <end position="199"/>
    </location>
</feature>
<dbReference type="AlphaFoldDB" id="A0A7R9MHE1"/>
<dbReference type="Gene3D" id="3.40.50.1460">
    <property type="match status" value="1"/>
</dbReference>
<sequence length="215" mass="25058">MEQEGPRIKFNKEFSEFIKDIDLSETFMQLLERHPCAYMLPDIKNFDTDSERKIRIFSEFTREREHCNVLANMLQQSGQVCAADQLRTFNKSETVIDYTDEVELSVTPAITLRSGTTRCYTMDSTPRGMALIFITVDELMKEGKRFECIFNQLHFNVTIHANKTCQQISEILDEAVDAEHNDTFIMMFMGHGFDEKIQGWGRHEGDDMFIRDIVD</sequence>
<dbReference type="GO" id="GO:0006508">
    <property type="term" value="P:proteolysis"/>
    <property type="evidence" value="ECO:0007669"/>
    <property type="project" value="InterPro"/>
</dbReference>
<evidence type="ECO:0000313" key="2">
    <source>
        <dbReference type="EMBL" id="CAD7659091.1"/>
    </source>
</evidence>
<dbReference type="GO" id="GO:0005737">
    <property type="term" value="C:cytoplasm"/>
    <property type="evidence" value="ECO:0007669"/>
    <property type="project" value="UniProtKB-ARBA"/>
</dbReference>
<organism evidence="2">
    <name type="scientific">Oppiella nova</name>
    <dbReference type="NCBI Taxonomy" id="334625"/>
    <lineage>
        <taxon>Eukaryota</taxon>
        <taxon>Metazoa</taxon>
        <taxon>Ecdysozoa</taxon>
        <taxon>Arthropoda</taxon>
        <taxon>Chelicerata</taxon>
        <taxon>Arachnida</taxon>
        <taxon>Acari</taxon>
        <taxon>Acariformes</taxon>
        <taxon>Sarcoptiformes</taxon>
        <taxon>Oribatida</taxon>
        <taxon>Brachypylina</taxon>
        <taxon>Oppioidea</taxon>
        <taxon>Oppiidae</taxon>
        <taxon>Oppiella</taxon>
    </lineage>
</organism>
<dbReference type="PROSITE" id="PS50208">
    <property type="entry name" value="CASPASE_P20"/>
    <property type="match status" value="1"/>
</dbReference>
<dbReference type="Pfam" id="PF00656">
    <property type="entry name" value="Peptidase_C14"/>
    <property type="match status" value="1"/>
</dbReference>
<dbReference type="PANTHER" id="PTHR48169">
    <property type="entry name" value="DED DOMAIN-CONTAINING PROTEIN"/>
    <property type="match status" value="1"/>
</dbReference>